<reference evidence="1 2" key="1">
    <citation type="submission" date="2021-01" db="EMBL/GenBank/DDBJ databases">
        <title>Whole genome shotgun sequence of Microbispora siamensis NBRC 104113.</title>
        <authorList>
            <person name="Komaki H."/>
            <person name="Tamura T."/>
        </authorList>
    </citation>
    <scope>NUCLEOTIDE SEQUENCE [LARGE SCALE GENOMIC DNA]</scope>
    <source>
        <strain evidence="1 2">NBRC 104113</strain>
    </source>
</reference>
<name>A0ABQ4GL21_9ACTN</name>
<sequence>MDAETVSGIYGYLAARGVKIWIDGGWCVDALLGKQTRGHPDLDVAIDHKDEEKFIEQMKGLGYTKRRDGGDTAWNYVLTDGRGRGIDVHVFEYDESGKNIYGIEYPYGSLTGQGEINGHTVNCVAPEWMFAFKTAYAPEEKDRKDVHALGEKFGFEIPPTHH</sequence>
<dbReference type="Gene3D" id="3.30.460.40">
    <property type="match status" value="1"/>
</dbReference>
<comment type="caution">
    <text evidence="1">The sequence shown here is derived from an EMBL/GenBank/DDBJ whole genome shotgun (WGS) entry which is preliminary data.</text>
</comment>
<proteinExistence type="predicted"/>
<evidence type="ECO:0000313" key="1">
    <source>
        <dbReference type="EMBL" id="GIH62119.1"/>
    </source>
</evidence>
<dbReference type="RefSeq" id="WP_204048841.1">
    <property type="nucleotide sequence ID" value="NZ_BOOF01000013.1"/>
</dbReference>
<gene>
    <name evidence="1" type="ORF">Msi02_29360</name>
</gene>
<dbReference type="EMBL" id="BOOF01000013">
    <property type="protein sequence ID" value="GIH62119.1"/>
    <property type="molecule type" value="Genomic_DNA"/>
</dbReference>
<dbReference type="Pfam" id="PF10706">
    <property type="entry name" value="Aminoglyc_resit"/>
    <property type="match status" value="1"/>
</dbReference>
<dbReference type="Proteomes" id="UP000660454">
    <property type="component" value="Unassembled WGS sequence"/>
</dbReference>
<organism evidence="1 2">
    <name type="scientific">Microbispora siamensis</name>
    <dbReference type="NCBI Taxonomy" id="564413"/>
    <lineage>
        <taxon>Bacteria</taxon>
        <taxon>Bacillati</taxon>
        <taxon>Actinomycetota</taxon>
        <taxon>Actinomycetes</taxon>
        <taxon>Streptosporangiales</taxon>
        <taxon>Streptosporangiaceae</taxon>
        <taxon>Microbispora</taxon>
    </lineage>
</organism>
<accession>A0ABQ4GL21</accession>
<dbReference type="SUPFAM" id="SSF81301">
    <property type="entry name" value="Nucleotidyltransferase"/>
    <property type="match status" value="1"/>
</dbReference>
<keyword evidence="2" id="KW-1185">Reference proteome</keyword>
<evidence type="ECO:0000313" key="2">
    <source>
        <dbReference type="Proteomes" id="UP000660454"/>
    </source>
</evidence>
<dbReference type="InterPro" id="IPR043519">
    <property type="entry name" value="NT_sf"/>
</dbReference>
<protein>
    <submittedName>
        <fullName evidence="1">Aminoglycoside nucleotidyltransferase</fullName>
    </submittedName>
</protein>
<dbReference type="InterPro" id="IPR019646">
    <property type="entry name" value="Aminoglyc_AdlTrfase"/>
</dbReference>